<name>A0A0V1A9X1_TRIBR</name>
<accession>A0A0V1A9X1</accession>
<dbReference type="EMBL" id="JYDI01003445">
    <property type="protein sequence ID" value="KRY21289.1"/>
    <property type="molecule type" value="Genomic_DNA"/>
</dbReference>
<dbReference type="Proteomes" id="UP000054653">
    <property type="component" value="Unassembled WGS sequence"/>
</dbReference>
<keyword evidence="2" id="KW-1185">Reference proteome</keyword>
<dbReference type="AlphaFoldDB" id="A0A0V1A9X1"/>
<gene>
    <name evidence="1" type="ORF">T03_15035</name>
</gene>
<evidence type="ECO:0000313" key="1">
    <source>
        <dbReference type="EMBL" id="KRY21289.1"/>
    </source>
</evidence>
<sequence length="44" mass="4923">LPKHSLAKVEETTLHPGVGKVALNCRDQGCFKIAHKFCRFKLNS</sequence>
<reference evidence="1 2" key="1">
    <citation type="submission" date="2015-01" db="EMBL/GenBank/DDBJ databases">
        <title>Evolution of Trichinella species and genotypes.</title>
        <authorList>
            <person name="Korhonen P.K."/>
            <person name="Edoardo P."/>
            <person name="Giuseppe L.R."/>
            <person name="Gasser R.B."/>
        </authorList>
    </citation>
    <scope>NUCLEOTIDE SEQUENCE [LARGE SCALE GENOMIC DNA]</scope>
    <source>
        <strain evidence="1">ISS120</strain>
    </source>
</reference>
<organism evidence="1 2">
    <name type="scientific">Trichinella britovi</name>
    <name type="common">Parasitic roundworm</name>
    <dbReference type="NCBI Taxonomy" id="45882"/>
    <lineage>
        <taxon>Eukaryota</taxon>
        <taxon>Metazoa</taxon>
        <taxon>Ecdysozoa</taxon>
        <taxon>Nematoda</taxon>
        <taxon>Enoplea</taxon>
        <taxon>Dorylaimia</taxon>
        <taxon>Trichinellida</taxon>
        <taxon>Trichinellidae</taxon>
        <taxon>Trichinella</taxon>
    </lineage>
</organism>
<proteinExistence type="predicted"/>
<evidence type="ECO:0000313" key="2">
    <source>
        <dbReference type="Proteomes" id="UP000054653"/>
    </source>
</evidence>
<protein>
    <submittedName>
        <fullName evidence="1">Uncharacterized protein</fullName>
    </submittedName>
</protein>
<comment type="caution">
    <text evidence="1">The sequence shown here is derived from an EMBL/GenBank/DDBJ whole genome shotgun (WGS) entry which is preliminary data.</text>
</comment>
<feature type="non-terminal residue" evidence="1">
    <location>
        <position position="1"/>
    </location>
</feature>